<comment type="similarity">
    <text evidence="1">Belongs to the class-I pyridoxal-phosphate-dependent aminotransferase family.</text>
</comment>
<dbReference type="OrthoDB" id="9804474at2"/>
<evidence type="ECO:0000256" key="1">
    <source>
        <dbReference type="RuleBase" id="RU000481"/>
    </source>
</evidence>
<keyword evidence="4" id="KW-1185">Reference proteome</keyword>
<reference evidence="3 4" key="1">
    <citation type="submission" date="2013-11" db="EMBL/GenBank/DDBJ databases">
        <title>Metagenomic analysis of a methanogenic consortium involved in long chain n-alkane degradation.</title>
        <authorList>
            <person name="Davidova I.A."/>
            <person name="Callaghan A.V."/>
            <person name="Wawrik B."/>
            <person name="Pruitt S."/>
            <person name="Marks C."/>
            <person name="Duncan K.E."/>
            <person name="Suflita J.M."/>
        </authorList>
    </citation>
    <scope>NUCLEOTIDE SEQUENCE [LARGE SCALE GENOMIC DNA]</scope>
    <source>
        <strain evidence="3 4">SPR</strain>
    </source>
</reference>
<sequence>MPIANKMAEFIERSSWIRAMFETGAKLKAEKGAENVYDFSLGNPMLEPPESFYQVLAQTTAQRGPGTHGYMPNSGYPQVRQKVADYLNQRDGLGFTPDDILMTVGAAGAANVVFKALANPGEEVVVPTPYFVEYDFYADNHGASIKRVATNDDFSLNLEAMAEAITEKTAAVMINTPNNPTGQVYSAEELAALADILTQAGKRLGRPIYLISDEPYKKIIFDGCEVPSIFKSYANSIVLTSFSKDLSLAGERIGYIALNPKIEDKTQMIAAMNLANRILGFVNAPALMQKVVAELLDDSADMNEYARKRDLFCDVLDQAGYEYVKPKGAFYIFPKCPIPDDVAFVKAAVEECLLLVPGSGFMGPGHFRIAFCCEDAVIERSLNAFKKVRERF</sequence>
<dbReference type="PRINTS" id="PR00753">
    <property type="entry name" value="ACCSYNTHASE"/>
</dbReference>
<dbReference type="InParanoid" id="A0A0D2JZ91"/>
<dbReference type="EMBL" id="AZAC01000008">
    <property type="protein sequence ID" value="KIX14865.1"/>
    <property type="molecule type" value="Genomic_DNA"/>
</dbReference>
<accession>A0A0D2JZ91</accession>
<dbReference type="Gene3D" id="3.40.640.10">
    <property type="entry name" value="Type I PLP-dependent aspartate aminotransferase-like (Major domain)"/>
    <property type="match status" value="1"/>
</dbReference>
<organism evidence="3 4">
    <name type="scientific">Dethiosulfatarculus sandiegensis</name>
    <dbReference type="NCBI Taxonomy" id="1429043"/>
    <lineage>
        <taxon>Bacteria</taxon>
        <taxon>Pseudomonadati</taxon>
        <taxon>Thermodesulfobacteriota</taxon>
        <taxon>Desulfarculia</taxon>
        <taxon>Desulfarculales</taxon>
        <taxon>Desulfarculaceae</taxon>
        <taxon>Dethiosulfatarculus</taxon>
    </lineage>
</organism>
<dbReference type="PANTHER" id="PTHR42691">
    <property type="entry name" value="ASPARTATE AMINOTRANSFERASE YHDR-RELATED"/>
    <property type="match status" value="1"/>
</dbReference>
<dbReference type="STRING" id="1429043.X474_06885"/>
<proteinExistence type="inferred from homology"/>
<comment type="caution">
    <text evidence="3">The sequence shown here is derived from an EMBL/GenBank/DDBJ whole genome shotgun (WGS) entry which is preliminary data.</text>
</comment>
<name>A0A0D2JZ91_9BACT</name>
<evidence type="ECO:0000313" key="4">
    <source>
        <dbReference type="Proteomes" id="UP000032233"/>
    </source>
</evidence>
<dbReference type="Proteomes" id="UP000032233">
    <property type="component" value="Unassembled WGS sequence"/>
</dbReference>
<dbReference type="SUPFAM" id="SSF53383">
    <property type="entry name" value="PLP-dependent transferases"/>
    <property type="match status" value="1"/>
</dbReference>
<dbReference type="NCBIfam" id="NF005305">
    <property type="entry name" value="PRK06836.1"/>
    <property type="match status" value="1"/>
</dbReference>
<dbReference type="InterPro" id="IPR004838">
    <property type="entry name" value="NHTrfase_class1_PyrdxlP-BS"/>
</dbReference>
<dbReference type="InterPro" id="IPR004839">
    <property type="entry name" value="Aminotransferase_I/II_large"/>
</dbReference>
<dbReference type="PATRIC" id="fig|1429043.3.peg.1460"/>
<comment type="cofactor">
    <cofactor evidence="1">
        <name>pyridoxal 5'-phosphate</name>
        <dbReference type="ChEBI" id="CHEBI:597326"/>
    </cofactor>
</comment>
<keyword evidence="1 3" id="KW-0808">Transferase</keyword>
<dbReference type="CDD" id="cd00609">
    <property type="entry name" value="AAT_like"/>
    <property type="match status" value="1"/>
</dbReference>
<dbReference type="Pfam" id="PF00155">
    <property type="entry name" value="Aminotran_1_2"/>
    <property type="match status" value="1"/>
</dbReference>
<keyword evidence="1 3" id="KW-0032">Aminotransferase</keyword>
<evidence type="ECO:0000259" key="2">
    <source>
        <dbReference type="Pfam" id="PF00155"/>
    </source>
</evidence>
<dbReference type="GO" id="GO:0008483">
    <property type="term" value="F:transaminase activity"/>
    <property type="evidence" value="ECO:0007669"/>
    <property type="project" value="UniProtKB-KW"/>
</dbReference>
<dbReference type="InterPro" id="IPR015421">
    <property type="entry name" value="PyrdxlP-dep_Trfase_major"/>
</dbReference>
<dbReference type="InterPro" id="IPR015424">
    <property type="entry name" value="PyrdxlP-dep_Trfase"/>
</dbReference>
<protein>
    <recommendedName>
        <fullName evidence="1">Aminotransferase</fullName>
        <ecNumber evidence="1">2.6.1.-</ecNumber>
    </recommendedName>
</protein>
<dbReference type="EC" id="2.6.1.-" evidence="1"/>
<dbReference type="PROSITE" id="PS00105">
    <property type="entry name" value="AA_TRANSFER_CLASS_1"/>
    <property type="match status" value="1"/>
</dbReference>
<dbReference type="GO" id="GO:0030170">
    <property type="term" value="F:pyridoxal phosphate binding"/>
    <property type="evidence" value="ECO:0007669"/>
    <property type="project" value="InterPro"/>
</dbReference>
<evidence type="ECO:0000313" key="3">
    <source>
        <dbReference type="EMBL" id="KIX14865.1"/>
    </source>
</evidence>
<feature type="domain" description="Aminotransferase class I/classII large" evidence="2">
    <location>
        <begin position="35"/>
        <end position="384"/>
    </location>
</feature>
<dbReference type="PANTHER" id="PTHR42691:SF1">
    <property type="entry name" value="ASPARTATE AMINOTRANSFERASE YHDR-RELATED"/>
    <property type="match status" value="1"/>
</dbReference>
<gene>
    <name evidence="3" type="ORF">X474_06885</name>
</gene>
<dbReference type="AlphaFoldDB" id="A0A0D2JZ91"/>
<dbReference type="RefSeq" id="WP_044347503.1">
    <property type="nucleotide sequence ID" value="NZ_AZAC01000008.1"/>
</dbReference>